<sequence>MAHWHMQVFRNSRSRERYVYSKSQSECVRRRRSRCPSGRKSAKDRKLVRLLVYKRRLEDEILRKWSQKWENSAGKNEAILLGGGRGRPTKQVSKIFDVKKFVAIVTESMEMDFKSKKEMWESIAQEYYGAIRVDKKKIDKLRLIWRSNDYNVQEKRLKIKSKFRQQTVSNESYVPGILYQKATSDSSDTAHTENAVNKAERSGKNISINYRCSSESHSGECTLTDFFGNV</sequence>
<gene>
    <name evidence="1" type="ORF">PACLA_8A016234</name>
</gene>
<protein>
    <submittedName>
        <fullName evidence="1">Uncharacterized protein</fullName>
    </submittedName>
</protein>
<feature type="non-terminal residue" evidence="1">
    <location>
        <position position="230"/>
    </location>
</feature>
<proteinExistence type="predicted"/>
<dbReference type="Proteomes" id="UP001152795">
    <property type="component" value="Unassembled WGS sequence"/>
</dbReference>
<evidence type="ECO:0000313" key="2">
    <source>
        <dbReference type="Proteomes" id="UP001152795"/>
    </source>
</evidence>
<keyword evidence="2" id="KW-1185">Reference proteome</keyword>
<organism evidence="1 2">
    <name type="scientific">Paramuricea clavata</name>
    <name type="common">Red gorgonian</name>
    <name type="synonym">Violescent sea-whip</name>
    <dbReference type="NCBI Taxonomy" id="317549"/>
    <lineage>
        <taxon>Eukaryota</taxon>
        <taxon>Metazoa</taxon>
        <taxon>Cnidaria</taxon>
        <taxon>Anthozoa</taxon>
        <taxon>Octocorallia</taxon>
        <taxon>Malacalcyonacea</taxon>
        <taxon>Plexauridae</taxon>
        <taxon>Paramuricea</taxon>
    </lineage>
</organism>
<reference evidence="1" key="1">
    <citation type="submission" date="2020-04" db="EMBL/GenBank/DDBJ databases">
        <authorList>
            <person name="Alioto T."/>
            <person name="Alioto T."/>
            <person name="Gomez Garrido J."/>
        </authorList>
    </citation>
    <scope>NUCLEOTIDE SEQUENCE</scope>
    <source>
        <strain evidence="1">A484AB</strain>
    </source>
</reference>
<accession>A0A7D9EQ58</accession>
<evidence type="ECO:0000313" key="1">
    <source>
        <dbReference type="EMBL" id="CAB4014452.1"/>
    </source>
</evidence>
<comment type="caution">
    <text evidence="1">The sequence shown here is derived from an EMBL/GenBank/DDBJ whole genome shotgun (WGS) entry which is preliminary data.</text>
</comment>
<dbReference type="AlphaFoldDB" id="A0A7D9EQ58"/>
<name>A0A7D9EQ58_PARCT</name>
<dbReference type="EMBL" id="CACRXK020008306">
    <property type="protein sequence ID" value="CAB4014452.1"/>
    <property type="molecule type" value="Genomic_DNA"/>
</dbReference>